<dbReference type="InterPro" id="IPR010930">
    <property type="entry name" value="Flg_bb/hook_C_dom"/>
</dbReference>
<keyword evidence="9" id="KW-0969">Cilium</keyword>
<dbReference type="GO" id="GO:0071978">
    <property type="term" value="P:bacterial-type flagellum-dependent swarming motility"/>
    <property type="evidence" value="ECO:0007669"/>
    <property type="project" value="TreeGrafter"/>
</dbReference>
<comment type="function">
    <text evidence="5">A flexible structure which links the flagellar filament to the drive apparatus in the basal body.</text>
</comment>
<dbReference type="InterPro" id="IPR037925">
    <property type="entry name" value="FlgE/F/G-like"/>
</dbReference>
<dbReference type="Proteomes" id="UP000276886">
    <property type="component" value="Unassembled WGS sequence"/>
</dbReference>
<accession>A0A3M3UG53</accession>
<comment type="subcellular location">
    <subcellularLocation>
        <location evidence="1 5">Bacterial flagellum basal body</location>
    </subcellularLocation>
</comment>
<evidence type="ECO:0000259" key="6">
    <source>
        <dbReference type="Pfam" id="PF06429"/>
    </source>
</evidence>
<dbReference type="InterPro" id="IPR037058">
    <property type="entry name" value="Falgellar_hook_FlgE_sf"/>
</dbReference>
<evidence type="ECO:0000313" key="10">
    <source>
        <dbReference type="Proteomes" id="UP000276886"/>
    </source>
</evidence>
<evidence type="ECO:0000313" key="9">
    <source>
        <dbReference type="EMBL" id="RMO32184.1"/>
    </source>
</evidence>
<feature type="domain" description="Flagellar basal-body/hook protein C-terminal" evidence="6">
    <location>
        <begin position="334"/>
        <end position="376"/>
    </location>
</feature>
<dbReference type="PANTHER" id="PTHR30435:SF1">
    <property type="entry name" value="FLAGELLAR HOOK PROTEIN FLGE"/>
    <property type="match status" value="1"/>
</dbReference>
<dbReference type="EMBL" id="RBPQ01000041">
    <property type="protein sequence ID" value="RMO32184.1"/>
    <property type="molecule type" value="Genomic_DNA"/>
</dbReference>
<comment type="similarity">
    <text evidence="2 5">Belongs to the flagella basal body rod proteins family.</text>
</comment>
<evidence type="ECO:0000259" key="7">
    <source>
        <dbReference type="Pfam" id="PF07559"/>
    </source>
</evidence>
<keyword evidence="9" id="KW-0282">Flagellum</keyword>
<dbReference type="InterPro" id="IPR020013">
    <property type="entry name" value="Flagellar_FlgE/F/G"/>
</dbReference>
<keyword evidence="4 5" id="KW-0975">Bacterial flagellum</keyword>
<comment type="caution">
    <text evidence="9">The sequence shown here is derived from an EMBL/GenBank/DDBJ whole genome shotgun (WGS) entry which is preliminary data.</text>
</comment>
<dbReference type="Pfam" id="PF07559">
    <property type="entry name" value="FlgE_D2"/>
    <property type="match status" value="1"/>
</dbReference>
<proteinExistence type="inferred from homology"/>
<dbReference type="GO" id="GO:0009425">
    <property type="term" value="C:bacterial-type flagellum basal body"/>
    <property type="evidence" value="ECO:0007669"/>
    <property type="project" value="UniProtKB-SubCell"/>
</dbReference>
<name>A0A3M3UG53_PSESJ</name>
<dbReference type="Pfam" id="PF06429">
    <property type="entry name" value="Flg_bbr_C"/>
    <property type="match status" value="1"/>
</dbReference>
<reference evidence="9 10" key="1">
    <citation type="submission" date="2018-08" db="EMBL/GenBank/DDBJ databases">
        <title>Recombination of ecologically and evolutionarily significant loci maintains genetic cohesion in the Pseudomonas syringae species complex.</title>
        <authorList>
            <person name="Dillon M."/>
            <person name="Thakur S."/>
            <person name="Almeida R.N.D."/>
            <person name="Weir B.S."/>
            <person name="Guttman D.S."/>
        </authorList>
    </citation>
    <scope>NUCLEOTIDE SEQUENCE [LARGE SCALE GENOMIC DNA]</scope>
    <source>
        <strain evidence="9 10">ICMP 2788</strain>
    </source>
</reference>
<protein>
    <recommendedName>
        <fullName evidence="3 5">Flagellar hook protein FlgE</fullName>
    </recommendedName>
</protein>
<organism evidence="9 10">
    <name type="scientific">Pseudomonas syringae pv. pisi</name>
    <dbReference type="NCBI Taxonomy" id="59510"/>
    <lineage>
        <taxon>Bacteria</taxon>
        <taxon>Pseudomonadati</taxon>
        <taxon>Pseudomonadota</taxon>
        <taxon>Gammaproteobacteria</taxon>
        <taxon>Pseudomonadales</taxon>
        <taxon>Pseudomonadaceae</taxon>
        <taxon>Pseudomonas</taxon>
        <taxon>Pseudomonas syringae</taxon>
    </lineage>
</organism>
<gene>
    <name evidence="9" type="ORF">ALQ44_00646</name>
</gene>
<dbReference type="Gene3D" id="2.60.98.20">
    <property type="entry name" value="Flagellar hook protein FlgE"/>
    <property type="match status" value="1"/>
</dbReference>
<dbReference type="GO" id="GO:0005829">
    <property type="term" value="C:cytosol"/>
    <property type="evidence" value="ECO:0007669"/>
    <property type="project" value="TreeGrafter"/>
</dbReference>
<dbReference type="GO" id="GO:0009424">
    <property type="term" value="C:bacterial-type flagellum hook"/>
    <property type="evidence" value="ECO:0007669"/>
    <property type="project" value="TreeGrafter"/>
</dbReference>
<evidence type="ECO:0000256" key="5">
    <source>
        <dbReference type="RuleBase" id="RU362116"/>
    </source>
</evidence>
<evidence type="ECO:0000256" key="3">
    <source>
        <dbReference type="ARBA" id="ARBA00019015"/>
    </source>
</evidence>
<dbReference type="InterPro" id="IPR053967">
    <property type="entry name" value="LlgE_F_G-like_D1"/>
</dbReference>
<dbReference type="Pfam" id="PF22692">
    <property type="entry name" value="LlgE_F_G_D1"/>
    <property type="match status" value="1"/>
</dbReference>
<evidence type="ECO:0000256" key="2">
    <source>
        <dbReference type="ARBA" id="ARBA00009677"/>
    </source>
</evidence>
<dbReference type="SUPFAM" id="SSF117143">
    <property type="entry name" value="Flagellar hook protein flgE"/>
    <property type="match status" value="1"/>
</dbReference>
<evidence type="ECO:0000256" key="4">
    <source>
        <dbReference type="ARBA" id="ARBA00023143"/>
    </source>
</evidence>
<dbReference type="InterPro" id="IPR011491">
    <property type="entry name" value="FlgE_D2"/>
</dbReference>
<sequence>MTQQSSQGALTTGTGRDLDLAIQGNGFFMLSNNGEKLYTRAGNFHADANGNVVDNSGHNLQGYDVDDNGNVKTGVLTNLRIDSSNMPPKATSQISIASNLDSTKEVISKTFDPSDTSTYSSTFSTTIYDSQGNSHTLDQYFTKTGSSTWSMYSLMDGRNISNPGTEPVVADKTDLSFDSAGNLITSPAPTSTANIEVNTDGTFNIANWVPAQKTTTGSSVTWASNGAAANKTGIKLDMLSTTQTNAAAGAISKSQDGNYTGQISKMTVDETGVMFATYTNGQSRVIGQVSLTNFGNVDGLAPAGGNTWRETYASGTPVTGAPESGTLGAIYGSALEESNVDLTSELVNLIKAQSNYQANAKTISTESTVMQTTIQMT</sequence>
<keyword evidence="9" id="KW-0966">Cell projection</keyword>
<feature type="domain" description="Flagellar hook protein FlgE D2" evidence="7">
    <location>
        <begin position="99"/>
        <end position="257"/>
    </location>
</feature>
<dbReference type="PANTHER" id="PTHR30435">
    <property type="entry name" value="FLAGELLAR PROTEIN"/>
    <property type="match status" value="1"/>
</dbReference>
<dbReference type="NCBIfam" id="TIGR03506">
    <property type="entry name" value="FlgEFG_subfam"/>
    <property type="match status" value="1"/>
</dbReference>
<evidence type="ECO:0000259" key="8">
    <source>
        <dbReference type="Pfam" id="PF22692"/>
    </source>
</evidence>
<dbReference type="AlphaFoldDB" id="A0A3M3UG53"/>
<feature type="domain" description="Flagellar hook protein FlgE/F/G-like D1" evidence="8">
    <location>
        <begin position="21"/>
        <end position="97"/>
    </location>
</feature>
<evidence type="ECO:0000256" key="1">
    <source>
        <dbReference type="ARBA" id="ARBA00004117"/>
    </source>
</evidence>